<dbReference type="GO" id="GO:0016787">
    <property type="term" value="F:hydrolase activity"/>
    <property type="evidence" value="ECO:0007669"/>
    <property type="project" value="UniProtKB-KW"/>
</dbReference>
<dbReference type="PANTHER" id="PTHR10000">
    <property type="entry name" value="PHOSPHOSERINE PHOSPHATASE"/>
    <property type="match status" value="1"/>
</dbReference>
<dbReference type="NCBIfam" id="TIGR00099">
    <property type="entry name" value="Cof-subfamily"/>
    <property type="match status" value="1"/>
</dbReference>
<dbReference type="EMBL" id="JAMQJY010000002">
    <property type="protein sequence ID" value="MCM2676622.1"/>
    <property type="molecule type" value="Genomic_DNA"/>
</dbReference>
<dbReference type="Gene3D" id="3.30.1240.10">
    <property type="match status" value="1"/>
</dbReference>
<gene>
    <name evidence="1" type="ORF">NDM98_14855</name>
</gene>
<dbReference type="Pfam" id="PF08282">
    <property type="entry name" value="Hydrolase_3"/>
    <property type="match status" value="1"/>
</dbReference>
<name>A0ABT0XL32_9BACI</name>
<organism evidence="1 2">
    <name type="scientific">Alkalicoccobacillus plakortidis</name>
    <dbReference type="NCBI Taxonomy" id="444060"/>
    <lineage>
        <taxon>Bacteria</taxon>
        <taxon>Bacillati</taxon>
        <taxon>Bacillota</taxon>
        <taxon>Bacilli</taxon>
        <taxon>Bacillales</taxon>
        <taxon>Bacillaceae</taxon>
        <taxon>Alkalicoccobacillus</taxon>
    </lineage>
</organism>
<dbReference type="InterPro" id="IPR023214">
    <property type="entry name" value="HAD_sf"/>
</dbReference>
<dbReference type="Proteomes" id="UP001203665">
    <property type="component" value="Unassembled WGS sequence"/>
</dbReference>
<accession>A0ABT0XL32</accession>
<dbReference type="Gene3D" id="3.40.50.1000">
    <property type="entry name" value="HAD superfamily/HAD-like"/>
    <property type="match status" value="1"/>
</dbReference>
<keyword evidence="2" id="KW-1185">Reference proteome</keyword>
<dbReference type="SFLD" id="SFLDG01144">
    <property type="entry name" value="C2.B.4:_PGP_Like"/>
    <property type="match status" value="1"/>
</dbReference>
<dbReference type="InterPro" id="IPR000150">
    <property type="entry name" value="Cof"/>
</dbReference>
<evidence type="ECO:0000313" key="1">
    <source>
        <dbReference type="EMBL" id="MCM2676622.1"/>
    </source>
</evidence>
<dbReference type="SUPFAM" id="SSF56784">
    <property type="entry name" value="HAD-like"/>
    <property type="match status" value="1"/>
</dbReference>
<dbReference type="SFLD" id="SFLDG01140">
    <property type="entry name" value="C2.B:_Phosphomannomutase_and_P"/>
    <property type="match status" value="1"/>
</dbReference>
<dbReference type="NCBIfam" id="TIGR01484">
    <property type="entry name" value="HAD-SF-IIB"/>
    <property type="match status" value="1"/>
</dbReference>
<dbReference type="PROSITE" id="PS01229">
    <property type="entry name" value="COF_2"/>
    <property type="match status" value="1"/>
</dbReference>
<dbReference type="InterPro" id="IPR006379">
    <property type="entry name" value="HAD-SF_hydro_IIB"/>
</dbReference>
<proteinExistence type="predicted"/>
<reference evidence="1" key="1">
    <citation type="submission" date="2022-06" db="EMBL/GenBank/DDBJ databases">
        <title>Alkalicoccobacillus porphyridii sp. nov., isolated from a marine red alga, Porphyridium purpureum and reclassification of Shouchella plakortidis and Shouchella gibsonii as Alkalicoccobacillus plakortidis comb. nov. and Alkalicoccobacillus gibsonii comb. nov.</title>
        <authorList>
            <person name="Kim K.H."/>
            <person name="Lee J.K."/>
            <person name="Han D.M."/>
            <person name="Baek J.H."/>
            <person name="Jeon C.O."/>
        </authorList>
    </citation>
    <scope>NUCLEOTIDE SEQUENCE</scope>
    <source>
        <strain evidence="1">DSM 19153</strain>
    </source>
</reference>
<comment type="caution">
    <text evidence="1">The sequence shown here is derived from an EMBL/GenBank/DDBJ whole genome shotgun (WGS) entry which is preliminary data.</text>
</comment>
<evidence type="ECO:0000313" key="2">
    <source>
        <dbReference type="Proteomes" id="UP001203665"/>
    </source>
</evidence>
<dbReference type="PANTHER" id="PTHR10000:SF25">
    <property type="entry name" value="PHOSPHATASE YKRA-RELATED"/>
    <property type="match status" value="1"/>
</dbReference>
<dbReference type="RefSeq" id="WP_251609443.1">
    <property type="nucleotide sequence ID" value="NZ_JAMQJY010000002.1"/>
</dbReference>
<keyword evidence="1" id="KW-0378">Hydrolase</keyword>
<protein>
    <submittedName>
        <fullName evidence="1">Cof-type HAD-IIB family hydrolase</fullName>
    </submittedName>
</protein>
<dbReference type="SFLD" id="SFLDS00003">
    <property type="entry name" value="Haloacid_Dehalogenase"/>
    <property type="match status" value="1"/>
</dbReference>
<sequence>MYKIVFFDVDGTLTDHRDGSISISTKRSVRTLINNGVQVVAATGRPLSMCTELIELGIQTFITANGAYVKYKDEVIHKNVLDQDVLIDVIHYAKTNDSGLSFFTESLSMNGVRNTKIKSALLETLLLNDYPITDEQIHLKEIYLLCLYADHKTVQHYESRFPELTFSRWHPYICNVLQEEVDKSIAVKKVLTFFDLDESEAIAFGDGYNDMQMLEMAGLGIAMGNGNEHLKSIANFVTRNSSDDGIEYALRKYGVI</sequence>
<dbReference type="InterPro" id="IPR036412">
    <property type="entry name" value="HAD-like_sf"/>
</dbReference>